<dbReference type="Proteomes" id="UP000186922">
    <property type="component" value="Unassembled WGS sequence"/>
</dbReference>
<dbReference type="AlphaFoldDB" id="A0A1D1VI89"/>
<sequence length="81" mass="9289">MIAEEEVTKDDRVDEYYYQHGRIEGEHFRSPETQGVSVKIALQGTIGDTRYLNHGRQHDLFTTFKKIPGEISNTQGSDFEA</sequence>
<reference evidence="1 2" key="1">
    <citation type="journal article" date="2016" name="Nat. Commun.">
        <title>Extremotolerant tardigrade genome and improved radiotolerance of human cultured cells by tardigrade-unique protein.</title>
        <authorList>
            <person name="Hashimoto T."/>
            <person name="Horikawa D.D."/>
            <person name="Saito Y."/>
            <person name="Kuwahara H."/>
            <person name="Kozuka-Hata H."/>
            <person name="Shin-I T."/>
            <person name="Minakuchi Y."/>
            <person name="Ohishi K."/>
            <person name="Motoyama A."/>
            <person name="Aizu T."/>
            <person name="Enomoto A."/>
            <person name="Kondo K."/>
            <person name="Tanaka S."/>
            <person name="Hara Y."/>
            <person name="Koshikawa S."/>
            <person name="Sagara H."/>
            <person name="Miura T."/>
            <person name="Yokobori S."/>
            <person name="Miyagawa K."/>
            <person name="Suzuki Y."/>
            <person name="Kubo T."/>
            <person name="Oyama M."/>
            <person name="Kohara Y."/>
            <person name="Fujiyama A."/>
            <person name="Arakawa K."/>
            <person name="Katayama T."/>
            <person name="Toyoda A."/>
            <person name="Kunieda T."/>
        </authorList>
    </citation>
    <scope>NUCLEOTIDE SEQUENCE [LARGE SCALE GENOMIC DNA]</scope>
    <source>
        <strain evidence="1 2">YOKOZUNA-1</strain>
    </source>
</reference>
<accession>A0A1D1VI89</accession>
<organism evidence="1 2">
    <name type="scientific">Ramazzottius varieornatus</name>
    <name type="common">Water bear</name>
    <name type="synonym">Tardigrade</name>
    <dbReference type="NCBI Taxonomy" id="947166"/>
    <lineage>
        <taxon>Eukaryota</taxon>
        <taxon>Metazoa</taxon>
        <taxon>Ecdysozoa</taxon>
        <taxon>Tardigrada</taxon>
        <taxon>Eutardigrada</taxon>
        <taxon>Parachela</taxon>
        <taxon>Hypsibioidea</taxon>
        <taxon>Ramazzottiidae</taxon>
        <taxon>Ramazzottius</taxon>
    </lineage>
</organism>
<evidence type="ECO:0000313" key="1">
    <source>
        <dbReference type="EMBL" id="GAV01332.1"/>
    </source>
</evidence>
<evidence type="ECO:0000313" key="2">
    <source>
        <dbReference type="Proteomes" id="UP000186922"/>
    </source>
</evidence>
<gene>
    <name evidence="1" type="primary">RvY_12062-1</name>
    <name evidence="1" type="synonym">RvY_12062.1</name>
    <name evidence="1" type="ORF">RvY_12062</name>
</gene>
<proteinExistence type="predicted"/>
<comment type="caution">
    <text evidence="1">The sequence shown here is derived from an EMBL/GenBank/DDBJ whole genome shotgun (WGS) entry which is preliminary data.</text>
</comment>
<name>A0A1D1VI89_RAMVA</name>
<keyword evidence="2" id="KW-1185">Reference proteome</keyword>
<dbReference type="EMBL" id="BDGG01000007">
    <property type="protein sequence ID" value="GAV01332.1"/>
    <property type="molecule type" value="Genomic_DNA"/>
</dbReference>
<protein>
    <submittedName>
        <fullName evidence="1">Uncharacterized protein</fullName>
    </submittedName>
</protein>